<organism evidence="2 3">
    <name type="scientific">Gibberella intermedia</name>
    <name type="common">Bulb rot disease fungus</name>
    <name type="synonym">Fusarium proliferatum</name>
    <dbReference type="NCBI Taxonomy" id="948311"/>
    <lineage>
        <taxon>Eukaryota</taxon>
        <taxon>Fungi</taxon>
        <taxon>Dikarya</taxon>
        <taxon>Ascomycota</taxon>
        <taxon>Pezizomycotina</taxon>
        <taxon>Sordariomycetes</taxon>
        <taxon>Hypocreomycetidae</taxon>
        <taxon>Hypocreales</taxon>
        <taxon>Nectriaceae</taxon>
        <taxon>Fusarium</taxon>
        <taxon>Fusarium fujikuroi species complex</taxon>
    </lineage>
</organism>
<name>A0A365NC81_GIBIN</name>
<accession>A0A365NC81</accession>
<dbReference type="AlphaFoldDB" id="A0A365NC81"/>
<evidence type="ECO:0000313" key="3">
    <source>
        <dbReference type="Proteomes" id="UP000251714"/>
    </source>
</evidence>
<comment type="caution">
    <text evidence="2">The sequence shown here is derived from an EMBL/GenBank/DDBJ whole genome shotgun (WGS) entry which is preliminary data.</text>
</comment>
<proteinExistence type="predicted"/>
<sequence length="193" mass="21131">MPDQSDPISDVLADLFVNFHNRAKSARGQPTAQFGHIKIPSYRPETSISEQDDFDVLERLLEASQSQCRFTELDLAQCGEQDPTRNCTVTNTTDIDTQVPDILARVREEPETSRSRGQPAPRQGGVAVGATIDDIGPLIDGLEDAKTLLMLIPPDVAMSRHDNLNGIVSVNESAAKGMEETFSELARLLTRQG</sequence>
<gene>
    <name evidence="2" type="ORF">FPRO05_10719</name>
</gene>
<dbReference type="Proteomes" id="UP000251714">
    <property type="component" value="Unassembled WGS sequence"/>
</dbReference>
<dbReference type="EMBL" id="PKMI01000014">
    <property type="protein sequence ID" value="RBA18424.1"/>
    <property type="molecule type" value="Genomic_DNA"/>
</dbReference>
<evidence type="ECO:0000313" key="2">
    <source>
        <dbReference type="EMBL" id="RBA18424.1"/>
    </source>
</evidence>
<feature type="region of interest" description="Disordered" evidence="1">
    <location>
        <begin position="107"/>
        <end position="128"/>
    </location>
</feature>
<evidence type="ECO:0000256" key="1">
    <source>
        <dbReference type="SAM" id="MobiDB-lite"/>
    </source>
</evidence>
<protein>
    <submittedName>
        <fullName evidence="2">Uncharacterized protein</fullName>
    </submittedName>
</protein>
<reference evidence="2 3" key="1">
    <citation type="submission" date="2017-12" db="EMBL/GenBank/DDBJ databases">
        <title>Genome sequence of the mycotoxigenic crop pathogen Fusarium proliferatum, strain ITEM 2341 from Date Palm.</title>
        <authorList>
            <person name="Almiman B.F."/>
            <person name="Shittu T.A."/>
            <person name="Muthumeenakshi S."/>
            <person name="Baroncelli R."/>
            <person name="Sreenivasaprasada S."/>
        </authorList>
    </citation>
    <scope>NUCLEOTIDE SEQUENCE [LARGE SCALE GENOMIC DNA]</scope>
    <source>
        <strain evidence="2 3">ITEM 2341</strain>
    </source>
</reference>